<dbReference type="EMBL" id="GBRH01250467">
    <property type="protein sequence ID" value="JAD47428.1"/>
    <property type="molecule type" value="Transcribed_RNA"/>
</dbReference>
<accession>A0A0A9ABV3</accession>
<name>A0A0A9ABV3_ARUDO</name>
<protein>
    <submittedName>
        <fullName evidence="1">Uncharacterized protein</fullName>
    </submittedName>
</protein>
<sequence>MWQYNLSHYQNHLVKPVYRVI</sequence>
<proteinExistence type="predicted"/>
<dbReference type="AlphaFoldDB" id="A0A0A9ABV3"/>
<reference evidence="1" key="1">
    <citation type="submission" date="2014-09" db="EMBL/GenBank/DDBJ databases">
        <authorList>
            <person name="Magalhaes I.L.F."/>
            <person name="Oliveira U."/>
            <person name="Santos F.R."/>
            <person name="Vidigal T.H.D.A."/>
            <person name="Brescovit A.D."/>
            <person name="Santos A.J."/>
        </authorList>
    </citation>
    <scope>NUCLEOTIDE SEQUENCE</scope>
    <source>
        <tissue evidence="1">Shoot tissue taken approximately 20 cm above the soil surface</tissue>
    </source>
</reference>
<organism evidence="1">
    <name type="scientific">Arundo donax</name>
    <name type="common">Giant reed</name>
    <name type="synonym">Donax arundinaceus</name>
    <dbReference type="NCBI Taxonomy" id="35708"/>
    <lineage>
        <taxon>Eukaryota</taxon>
        <taxon>Viridiplantae</taxon>
        <taxon>Streptophyta</taxon>
        <taxon>Embryophyta</taxon>
        <taxon>Tracheophyta</taxon>
        <taxon>Spermatophyta</taxon>
        <taxon>Magnoliopsida</taxon>
        <taxon>Liliopsida</taxon>
        <taxon>Poales</taxon>
        <taxon>Poaceae</taxon>
        <taxon>PACMAD clade</taxon>
        <taxon>Arundinoideae</taxon>
        <taxon>Arundineae</taxon>
        <taxon>Arundo</taxon>
    </lineage>
</organism>
<reference evidence="1" key="2">
    <citation type="journal article" date="2015" name="Data Brief">
        <title>Shoot transcriptome of the giant reed, Arundo donax.</title>
        <authorList>
            <person name="Barrero R.A."/>
            <person name="Guerrero F.D."/>
            <person name="Moolhuijzen P."/>
            <person name="Goolsby J.A."/>
            <person name="Tidwell J."/>
            <person name="Bellgard S.E."/>
            <person name="Bellgard M.I."/>
        </authorList>
    </citation>
    <scope>NUCLEOTIDE SEQUENCE</scope>
    <source>
        <tissue evidence="1">Shoot tissue taken approximately 20 cm above the soil surface</tissue>
    </source>
</reference>
<evidence type="ECO:0000313" key="1">
    <source>
        <dbReference type="EMBL" id="JAD47428.1"/>
    </source>
</evidence>